<reference evidence="16 17" key="1">
    <citation type="journal article" date="2016" name="Nat. Commun.">
        <title>Thousands of microbial genomes shed light on interconnected biogeochemical processes in an aquifer system.</title>
        <authorList>
            <person name="Anantharaman K."/>
            <person name="Brown C.T."/>
            <person name="Hug L.A."/>
            <person name="Sharon I."/>
            <person name="Castelle C.J."/>
            <person name="Probst A.J."/>
            <person name="Thomas B.C."/>
            <person name="Singh A."/>
            <person name="Wilkins M.J."/>
            <person name="Karaoz U."/>
            <person name="Brodie E.L."/>
            <person name="Williams K.H."/>
            <person name="Hubbard S.S."/>
            <person name="Banfield J.F."/>
        </authorList>
    </citation>
    <scope>NUCLEOTIDE SEQUENCE [LARGE SCALE GENOMIC DNA]</scope>
</reference>
<dbReference type="GO" id="GO:0005047">
    <property type="term" value="F:signal recognition particle binding"/>
    <property type="evidence" value="ECO:0007669"/>
    <property type="project" value="TreeGrafter"/>
</dbReference>
<dbReference type="FunFam" id="3.40.50.300:FF:000695">
    <property type="entry name" value="Flagellar biosynthesis regulator FlhF"/>
    <property type="match status" value="1"/>
</dbReference>
<keyword evidence="8" id="KW-0653">Protein transport</keyword>
<dbReference type="SUPFAM" id="SSF52540">
    <property type="entry name" value="P-loop containing nucleoside triphosphate hydrolases"/>
    <property type="match status" value="1"/>
</dbReference>
<organism evidence="16 17">
    <name type="scientific">Candidatus Aquicultor primus</name>
    <dbReference type="NCBI Taxonomy" id="1797195"/>
    <lineage>
        <taxon>Bacteria</taxon>
        <taxon>Bacillati</taxon>
        <taxon>Actinomycetota</taxon>
        <taxon>Candidatus Aquicultoria</taxon>
        <taxon>Candidatus Aquicultorales</taxon>
        <taxon>Candidatus Aquicultoraceae</taxon>
        <taxon>Candidatus Aquicultor</taxon>
    </lineage>
</organism>
<gene>
    <name evidence="16" type="ORF">A2074_07770</name>
</gene>
<dbReference type="Pfam" id="PF00448">
    <property type="entry name" value="SRP54"/>
    <property type="match status" value="1"/>
</dbReference>
<evidence type="ECO:0000256" key="8">
    <source>
        <dbReference type="ARBA" id="ARBA00022927"/>
    </source>
</evidence>
<dbReference type="PANTHER" id="PTHR43134">
    <property type="entry name" value="SIGNAL RECOGNITION PARTICLE RECEPTOR SUBUNIT ALPHA"/>
    <property type="match status" value="1"/>
</dbReference>
<dbReference type="InterPro" id="IPR020006">
    <property type="entry name" value="FlhF"/>
</dbReference>
<proteinExistence type="inferred from homology"/>
<dbReference type="GO" id="GO:0006614">
    <property type="term" value="P:SRP-dependent cotranslational protein targeting to membrane"/>
    <property type="evidence" value="ECO:0007669"/>
    <property type="project" value="UniProtKB-UniRule"/>
</dbReference>
<keyword evidence="11" id="KW-1006">Bacterial flagellum protein export</keyword>
<dbReference type="GO" id="GO:0005886">
    <property type="term" value="C:plasma membrane"/>
    <property type="evidence" value="ECO:0007669"/>
    <property type="project" value="UniProtKB-SubCell"/>
</dbReference>
<dbReference type="NCBIfam" id="TIGR03499">
    <property type="entry name" value="FlhF"/>
    <property type="match status" value="1"/>
</dbReference>
<dbReference type="InterPro" id="IPR003593">
    <property type="entry name" value="AAA+_ATPase"/>
</dbReference>
<keyword evidence="10" id="KW-0472">Membrane</keyword>
<evidence type="ECO:0000256" key="1">
    <source>
        <dbReference type="ARBA" id="ARBA00004413"/>
    </source>
</evidence>
<keyword evidence="16" id="KW-0282">Flagellum</keyword>
<dbReference type="InterPro" id="IPR047040">
    <property type="entry name" value="FlhF__GTPase_dom"/>
</dbReference>
<dbReference type="SMART" id="SM00382">
    <property type="entry name" value="AAA"/>
    <property type="match status" value="1"/>
</dbReference>
<feature type="domain" description="AAA+ ATPase" evidence="14">
    <location>
        <begin position="179"/>
        <end position="321"/>
    </location>
</feature>
<comment type="similarity">
    <text evidence="2">Belongs to the GTP-binding SRP family.</text>
</comment>
<evidence type="ECO:0000256" key="12">
    <source>
        <dbReference type="ARBA" id="ARBA00025337"/>
    </source>
</evidence>
<dbReference type="GO" id="GO:0003924">
    <property type="term" value="F:GTPase activity"/>
    <property type="evidence" value="ECO:0007669"/>
    <property type="project" value="UniProtKB-UniRule"/>
</dbReference>
<evidence type="ECO:0000259" key="14">
    <source>
        <dbReference type="SMART" id="SM00382"/>
    </source>
</evidence>
<sequence length="376" mass="41488">MKIKRYEASSMEEAISKVKADLGPEAIILHTRRLHKAWPFNMINKSAVEITAALDINVSQPKSNGEADLGEVDGETIVLGEHFDQLQLDIDEIKSIVKTIASQLTDPLFQEVPACFLDIYEKLLLNKVDDDIAKKLMKSAQEKLTTSQMADPDMLQESVAREMAQLLPVCPPLSLAEGERKVVALIGPTGAGKTTTIAKLAARYSLYEGRKVLFITADTYRVAAVEQLRTYADIIGAPIEIVFSNQDVREALERHDDKELVFIDTAGRSPHNDAQINELAGLMNICTPDEIHLVLSVTTKLSDQMHAINRFSSVPVNRLIFTKLDETNTPGTILNIVNKVKVPISYLTIGQNVPEDISIAESKHLANIILGVPLDE</sequence>
<evidence type="ECO:0000256" key="2">
    <source>
        <dbReference type="ARBA" id="ARBA00008531"/>
    </source>
</evidence>
<dbReference type="GO" id="GO:0044781">
    <property type="term" value="P:bacterial-type flagellum organization"/>
    <property type="evidence" value="ECO:0007669"/>
    <property type="project" value="UniProtKB-UniRule"/>
</dbReference>
<comment type="function">
    <text evidence="12">Necessary for flagellar biosynthesis. May be involved in translocation of the flagellum.</text>
</comment>
<dbReference type="AlphaFoldDB" id="A0A1F2UV88"/>
<dbReference type="EMBL" id="MELI01000020">
    <property type="protein sequence ID" value="OFW35246.1"/>
    <property type="molecule type" value="Genomic_DNA"/>
</dbReference>
<dbReference type="Gene3D" id="3.40.50.300">
    <property type="entry name" value="P-loop containing nucleotide triphosphate hydrolases"/>
    <property type="match status" value="1"/>
</dbReference>
<accession>A0A1F2UV88</accession>
<dbReference type="InterPro" id="IPR000897">
    <property type="entry name" value="SRP54_GTPase_dom"/>
</dbReference>
<comment type="subcellular location">
    <subcellularLocation>
        <location evidence="1">Cell membrane</location>
        <topology evidence="1">Peripheral membrane protein</topology>
        <orientation evidence="1">Cytoplasmic side</orientation>
    </subcellularLocation>
</comment>
<keyword evidence="16" id="KW-0966">Cell projection</keyword>
<comment type="caution">
    <text evidence="16">The sequence shown here is derived from an EMBL/GenBank/DDBJ whole genome shotgun (WGS) entry which is preliminary data.</text>
</comment>
<evidence type="ECO:0000256" key="6">
    <source>
        <dbReference type="ARBA" id="ARBA00022741"/>
    </source>
</evidence>
<evidence type="ECO:0000256" key="5">
    <source>
        <dbReference type="ARBA" id="ARBA00022475"/>
    </source>
</evidence>
<keyword evidence="5" id="KW-1003">Cell membrane</keyword>
<evidence type="ECO:0000256" key="3">
    <source>
        <dbReference type="ARBA" id="ARBA00014919"/>
    </source>
</evidence>
<evidence type="ECO:0000256" key="4">
    <source>
        <dbReference type="ARBA" id="ARBA00022448"/>
    </source>
</evidence>
<evidence type="ECO:0000256" key="10">
    <source>
        <dbReference type="ARBA" id="ARBA00023136"/>
    </source>
</evidence>
<dbReference type="InterPro" id="IPR027417">
    <property type="entry name" value="P-loop_NTPase"/>
</dbReference>
<keyword evidence="7" id="KW-1005">Bacterial flagellum biogenesis</keyword>
<dbReference type="SMART" id="SM00962">
    <property type="entry name" value="SRP54"/>
    <property type="match status" value="1"/>
</dbReference>
<keyword evidence="9" id="KW-0342">GTP-binding</keyword>
<keyword evidence="4" id="KW-0813">Transport</keyword>
<evidence type="ECO:0000313" key="17">
    <source>
        <dbReference type="Proteomes" id="UP000178086"/>
    </source>
</evidence>
<dbReference type="PANTHER" id="PTHR43134:SF3">
    <property type="entry name" value="FLAGELLAR BIOSYNTHESIS PROTEIN FLHF"/>
    <property type="match status" value="1"/>
</dbReference>
<dbReference type="GO" id="GO:0005525">
    <property type="term" value="F:GTP binding"/>
    <property type="evidence" value="ECO:0007669"/>
    <property type="project" value="UniProtKB-UniRule"/>
</dbReference>
<name>A0A1F2UV88_9ACTN</name>
<keyword evidence="6" id="KW-0547">Nucleotide-binding</keyword>
<evidence type="ECO:0000256" key="13">
    <source>
        <dbReference type="NCBIfam" id="TIGR03499"/>
    </source>
</evidence>
<feature type="domain" description="SRP54-type proteins GTP-binding" evidence="15">
    <location>
        <begin position="180"/>
        <end position="371"/>
    </location>
</feature>
<keyword evidence="16" id="KW-0969">Cilium</keyword>
<protein>
    <recommendedName>
        <fullName evidence="3 13">Flagellar biosynthesis protein FlhF</fullName>
    </recommendedName>
</protein>
<dbReference type="Gene3D" id="1.20.120.1380">
    <property type="entry name" value="Flagellar FlhF biosynthesis protein, N domain"/>
    <property type="match status" value="1"/>
</dbReference>
<dbReference type="CDD" id="cd17873">
    <property type="entry name" value="FlhF"/>
    <property type="match status" value="1"/>
</dbReference>
<evidence type="ECO:0000256" key="11">
    <source>
        <dbReference type="ARBA" id="ARBA00023225"/>
    </source>
</evidence>
<evidence type="ECO:0000259" key="15">
    <source>
        <dbReference type="SMART" id="SM00962"/>
    </source>
</evidence>
<evidence type="ECO:0000313" key="16">
    <source>
        <dbReference type="EMBL" id="OFW35246.1"/>
    </source>
</evidence>
<evidence type="ECO:0000256" key="9">
    <source>
        <dbReference type="ARBA" id="ARBA00023134"/>
    </source>
</evidence>
<dbReference type="GO" id="GO:0015031">
    <property type="term" value="P:protein transport"/>
    <property type="evidence" value="ECO:0007669"/>
    <property type="project" value="UniProtKB-KW"/>
</dbReference>
<dbReference type="Proteomes" id="UP000178086">
    <property type="component" value="Unassembled WGS sequence"/>
</dbReference>
<evidence type="ECO:0000256" key="7">
    <source>
        <dbReference type="ARBA" id="ARBA00022795"/>
    </source>
</evidence>